<evidence type="ECO:0000256" key="2">
    <source>
        <dbReference type="ARBA" id="ARBA00004496"/>
    </source>
</evidence>
<evidence type="ECO:0000313" key="10">
    <source>
        <dbReference type="Proteomes" id="UP001207918"/>
    </source>
</evidence>
<keyword evidence="8" id="KW-0949">S-adenosyl-L-methionine</keyword>
<dbReference type="InterPro" id="IPR008854">
    <property type="entry name" value="TPMT"/>
</dbReference>
<dbReference type="Gene3D" id="3.40.50.150">
    <property type="entry name" value="Vaccinia Virus protein VP39"/>
    <property type="match status" value="1"/>
</dbReference>
<dbReference type="Proteomes" id="UP001207918">
    <property type="component" value="Unassembled WGS sequence"/>
</dbReference>
<dbReference type="InterPro" id="IPR025835">
    <property type="entry name" value="Thiopurine_S-MeTrfase"/>
</dbReference>
<dbReference type="EC" id="2.1.1.67" evidence="4"/>
<comment type="similarity">
    <text evidence="3">Belongs to the class I-like SAM-binding methyltransferase superfamily. TPMT family.</text>
</comment>
<evidence type="ECO:0000256" key="8">
    <source>
        <dbReference type="ARBA" id="ARBA00022691"/>
    </source>
</evidence>
<name>A0ABT3PSB4_9BACT</name>
<keyword evidence="7" id="KW-0808">Transferase</keyword>
<evidence type="ECO:0000256" key="7">
    <source>
        <dbReference type="ARBA" id="ARBA00022679"/>
    </source>
</evidence>
<reference evidence="9 10" key="1">
    <citation type="submission" date="2021-03" db="EMBL/GenBank/DDBJ databases">
        <title>Aliifodinibius sp. nov., a new bacterium isolated from saline soil.</title>
        <authorList>
            <person name="Galisteo C."/>
            <person name="De La Haba R."/>
            <person name="Sanchez-Porro C."/>
            <person name="Ventosa A."/>
        </authorList>
    </citation>
    <scope>NUCLEOTIDE SEQUENCE [LARGE SCALE GENOMIC DNA]</scope>
    <source>
        <strain evidence="9 10">1BSP15-2V2</strain>
    </source>
</reference>
<gene>
    <name evidence="9" type="ORF">J6I44_17895</name>
</gene>
<comment type="caution">
    <text evidence="9">The sequence shown here is derived from an EMBL/GenBank/DDBJ whole genome shotgun (WGS) entry which is preliminary data.</text>
</comment>
<evidence type="ECO:0000313" key="9">
    <source>
        <dbReference type="EMBL" id="MCW9708737.1"/>
    </source>
</evidence>
<dbReference type="RefSeq" id="WP_265767544.1">
    <property type="nucleotide sequence ID" value="NZ_JAGGJA010000016.1"/>
</dbReference>
<dbReference type="PIRSF" id="PIRSF023956">
    <property type="entry name" value="Thiopurine_S-methyltransferase"/>
    <property type="match status" value="1"/>
</dbReference>
<keyword evidence="5" id="KW-0963">Cytoplasm</keyword>
<dbReference type="SUPFAM" id="SSF53335">
    <property type="entry name" value="S-adenosyl-L-methionine-dependent methyltransferases"/>
    <property type="match status" value="1"/>
</dbReference>
<evidence type="ECO:0000256" key="6">
    <source>
        <dbReference type="ARBA" id="ARBA00022603"/>
    </source>
</evidence>
<comment type="subcellular location">
    <subcellularLocation>
        <location evidence="2">Cytoplasm</location>
    </subcellularLocation>
</comment>
<comment type="catalytic activity">
    <reaction evidence="1">
        <text>S-adenosyl-L-methionine + a thiopurine = S-adenosyl-L-homocysteine + a thiopurine S-methylether.</text>
        <dbReference type="EC" id="2.1.1.67"/>
    </reaction>
</comment>
<evidence type="ECO:0000256" key="1">
    <source>
        <dbReference type="ARBA" id="ARBA00000903"/>
    </source>
</evidence>
<sequence length="219" mass="24882">MEISYWKSRWRKGNIGWHMDHVFPPLTAFWSALALAEGTTVLVPLCGKSPDLQWLADLGHKVVGVEASGKAIKEFIAHSPESFTRTERYGYPIFESPSITLWQGNFLSLPTQATGPLDAIYDKASLVALPPDTRPQYAHKLLQLCGSHTQLFLQTFEYEQEEMNGPPFSVPLSEVQTLFGNHFTIRLLQEESRLAEVQKFQQRGLSSHFVEKIYHLYTS</sequence>
<evidence type="ECO:0000256" key="3">
    <source>
        <dbReference type="ARBA" id="ARBA00008145"/>
    </source>
</evidence>
<accession>A0ABT3PSB4</accession>
<evidence type="ECO:0000256" key="4">
    <source>
        <dbReference type="ARBA" id="ARBA00011905"/>
    </source>
</evidence>
<keyword evidence="10" id="KW-1185">Reference proteome</keyword>
<dbReference type="PANTHER" id="PTHR10259">
    <property type="entry name" value="THIOPURINE S-METHYLTRANSFERASE"/>
    <property type="match status" value="1"/>
</dbReference>
<dbReference type="Pfam" id="PF05724">
    <property type="entry name" value="TPMT"/>
    <property type="match status" value="1"/>
</dbReference>
<keyword evidence="6" id="KW-0489">Methyltransferase</keyword>
<evidence type="ECO:0000256" key="5">
    <source>
        <dbReference type="ARBA" id="ARBA00022490"/>
    </source>
</evidence>
<dbReference type="EMBL" id="JAGGJA010000016">
    <property type="protein sequence ID" value="MCW9708737.1"/>
    <property type="molecule type" value="Genomic_DNA"/>
</dbReference>
<dbReference type="HAMAP" id="MF_00812">
    <property type="entry name" value="Thiopur_methtran"/>
    <property type="match status" value="1"/>
</dbReference>
<protein>
    <recommendedName>
        <fullName evidence="4">thiopurine S-methyltransferase</fullName>
        <ecNumber evidence="4">2.1.1.67</ecNumber>
    </recommendedName>
</protein>
<dbReference type="InterPro" id="IPR029063">
    <property type="entry name" value="SAM-dependent_MTases_sf"/>
</dbReference>
<organism evidence="9 10">
    <name type="scientific">Fodinibius salsisoli</name>
    <dbReference type="NCBI Taxonomy" id="2820877"/>
    <lineage>
        <taxon>Bacteria</taxon>
        <taxon>Pseudomonadati</taxon>
        <taxon>Balneolota</taxon>
        <taxon>Balneolia</taxon>
        <taxon>Balneolales</taxon>
        <taxon>Balneolaceae</taxon>
        <taxon>Fodinibius</taxon>
    </lineage>
</organism>
<proteinExistence type="inferred from homology"/>
<dbReference type="PROSITE" id="PS51585">
    <property type="entry name" value="SAM_MT_TPMT"/>
    <property type="match status" value="1"/>
</dbReference>
<dbReference type="PANTHER" id="PTHR10259:SF11">
    <property type="entry name" value="THIOPURINE S-METHYLTRANSFERASE"/>
    <property type="match status" value="1"/>
</dbReference>